<dbReference type="InterPro" id="IPR027417">
    <property type="entry name" value="P-loop_NTPase"/>
</dbReference>
<dbReference type="Pfam" id="PF00270">
    <property type="entry name" value="DEAD"/>
    <property type="match status" value="1"/>
</dbReference>
<dbReference type="EMBL" id="PZJX01000097">
    <property type="protein sequence ID" value="PTE06163.1"/>
    <property type="molecule type" value="Genomic_DNA"/>
</dbReference>
<dbReference type="GO" id="GO:0003677">
    <property type="term" value="F:DNA binding"/>
    <property type="evidence" value="ECO:0007669"/>
    <property type="project" value="TreeGrafter"/>
</dbReference>
<comment type="caution">
    <text evidence="2">The sequence shown here is derived from an EMBL/GenBank/DDBJ whole genome shotgun (WGS) entry which is preliminary data.</text>
</comment>
<reference evidence="2 3" key="1">
    <citation type="submission" date="2018-03" db="EMBL/GenBank/DDBJ databases">
        <title>Genome sequence of the symbiotic type strain Mesorhizobium helmanticense CSLC115NT isolated from Lotus corniculatus nodules.</title>
        <authorList>
            <person name="Sannazzaro A.I."/>
            <person name="Torres Tejerizo G.A."/>
            <person name="Dip D."/>
            <person name="Caballero M."/>
            <person name="Pistorio M."/>
            <person name="Estrella M.J."/>
        </authorList>
    </citation>
    <scope>NUCLEOTIDE SEQUENCE [LARGE SCALE GENOMIC DNA]</scope>
    <source>
        <strain evidence="2 3">CSLC115N</strain>
    </source>
</reference>
<feature type="domain" description="DEAD/DEAH-box helicase" evidence="1">
    <location>
        <begin position="4"/>
        <end position="77"/>
    </location>
</feature>
<dbReference type="OrthoDB" id="9815222at2"/>
<dbReference type="Proteomes" id="UP000240259">
    <property type="component" value="Unassembled WGS sequence"/>
</dbReference>
<dbReference type="PANTHER" id="PTHR47962">
    <property type="entry name" value="ATP-DEPENDENT HELICASE LHR-RELATED-RELATED"/>
    <property type="match status" value="1"/>
</dbReference>
<proteinExistence type="predicted"/>
<evidence type="ECO:0000313" key="2">
    <source>
        <dbReference type="EMBL" id="PTE06163.1"/>
    </source>
</evidence>
<gene>
    <name evidence="2" type="ORF">C9427_33375</name>
</gene>
<dbReference type="InterPro" id="IPR052511">
    <property type="entry name" value="ATP-dep_Helicase"/>
</dbReference>
<name>A0A2T4IKP1_9HYPH</name>
<dbReference type="Gene3D" id="3.40.50.300">
    <property type="entry name" value="P-loop containing nucleotide triphosphate hydrolases"/>
    <property type="match status" value="1"/>
</dbReference>
<evidence type="ECO:0000313" key="3">
    <source>
        <dbReference type="Proteomes" id="UP000240259"/>
    </source>
</evidence>
<dbReference type="SUPFAM" id="SSF52540">
    <property type="entry name" value="P-loop containing nucleoside triphosphate hydrolases"/>
    <property type="match status" value="1"/>
</dbReference>
<evidence type="ECO:0000259" key="1">
    <source>
        <dbReference type="Pfam" id="PF00270"/>
    </source>
</evidence>
<protein>
    <recommendedName>
        <fullName evidence="1">DEAD/DEAH-box helicase domain-containing protein</fullName>
    </recommendedName>
</protein>
<sequence>ERRNDVLIAAATAAGKTEAAVLPILTKVADRNERGFSVLNVSPLKALINALSTISSAGELCERIEIDVVRWHRDAPQSAKQRTRRDPRGLVCQQPRNRFWKPFDRSPNIVGCSGGGGTRTASHRSIISAGGVP</sequence>
<dbReference type="InterPro" id="IPR011545">
    <property type="entry name" value="DEAD/DEAH_box_helicase_dom"/>
</dbReference>
<accession>A0A2T4IKP1</accession>
<feature type="non-terminal residue" evidence="2">
    <location>
        <position position="1"/>
    </location>
</feature>
<dbReference type="GO" id="GO:0005524">
    <property type="term" value="F:ATP binding"/>
    <property type="evidence" value="ECO:0007669"/>
    <property type="project" value="InterPro"/>
</dbReference>
<dbReference type="PANTHER" id="PTHR47962:SF5">
    <property type="entry name" value="ATP-DEPENDENT HELICASE LHR-RELATED"/>
    <property type="match status" value="1"/>
</dbReference>
<dbReference type="GO" id="GO:0016887">
    <property type="term" value="F:ATP hydrolysis activity"/>
    <property type="evidence" value="ECO:0007669"/>
    <property type="project" value="TreeGrafter"/>
</dbReference>
<dbReference type="AlphaFoldDB" id="A0A2T4IKP1"/>
<organism evidence="2 3">
    <name type="scientific">Mesorhizobium helmanticense</name>
    <dbReference type="NCBI Taxonomy" id="1776423"/>
    <lineage>
        <taxon>Bacteria</taxon>
        <taxon>Pseudomonadati</taxon>
        <taxon>Pseudomonadota</taxon>
        <taxon>Alphaproteobacteria</taxon>
        <taxon>Hyphomicrobiales</taxon>
        <taxon>Phyllobacteriaceae</taxon>
        <taxon>Mesorhizobium</taxon>
    </lineage>
</organism>
<keyword evidence="3" id="KW-1185">Reference proteome</keyword>